<dbReference type="InterPro" id="IPR056002">
    <property type="entry name" value="DUF7580"/>
</dbReference>
<dbReference type="SUPFAM" id="SSF56112">
    <property type="entry name" value="Protein kinase-like (PK-like)"/>
    <property type="match status" value="1"/>
</dbReference>
<dbReference type="PANTHER" id="PTHR37542:SF3">
    <property type="entry name" value="PRION-INHIBITION AND PROPAGATION HELO DOMAIN-CONTAINING PROTEIN"/>
    <property type="match status" value="1"/>
</dbReference>
<dbReference type="InterPro" id="IPR011009">
    <property type="entry name" value="Kinase-like_dom_sf"/>
</dbReference>
<keyword evidence="3" id="KW-1185">Reference proteome</keyword>
<dbReference type="EMBL" id="ML120395">
    <property type="protein sequence ID" value="RPA98438.1"/>
    <property type="molecule type" value="Genomic_DNA"/>
</dbReference>
<dbReference type="AlphaFoldDB" id="A0A3N4JN89"/>
<evidence type="ECO:0000313" key="2">
    <source>
        <dbReference type="EMBL" id="RPA98438.1"/>
    </source>
</evidence>
<dbReference type="STRING" id="1336337.A0A3N4JN89"/>
<gene>
    <name evidence="2" type="ORF">L873DRAFT_1808043</name>
</gene>
<dbReference type="Pfam" id="PF24476">
    <property type="entry name" value="DUF7580"/>
    <property type="match status" value="1"/>
</dbReference>
<evidence type="ECO:0000259" key="1">
    <source>
        <dbReference type="Pfam" id="PF24476"/>
    </source>
</evidence>
<dbReference type="Proteomes" id="UP000276215">
    <property type="component" value="Unassembled WGS sequence"/>
</dbReference>
<dbReference type="OrthoDB" id="1911848at2759"/>
<protein>
    <recommendedName>
        <fullName evidence="1">DUF7580 domain-containing protein</fullName>
    </recommendedName>
</protein>
<dbReference type="Gene3D" id="1.20.120.1020">
    <property type="entry name" value="Prion-inhibition and propagation, HeLo domain"/>
    <property type="match status" value="1"/>
</dbReference>
<evidence type="ECO:0000313" key="3">
    <source>
        <dbReference type="Proteomes" id="UP000276215"/>
    </source>
</evidence>
<dbReference type="InterPro" id="IPR038305">
    <property type="entry name" value="HeLo_sf"/>
</dbReference>
<organism evidence="2 3">
    <name type="scientific">Choiromyces venosus 120613-1</name>
    <dbReference type="NCBI Taxonomy" id="1336337"/>
    <lineage>
        <taxon>Eukaryota</taxon>
        <taxon>Fungi</taxon>
        <taxon>Dikarya</taxon>
        <taxon>Ascomycota</taxon>
        <taxon>Pezizomycotina</taxon>
        <taxon>Pezizomycetes</taxon>
        <taxon>Pezizales</taxon>
        <taxon>Tuberaceae</taxon>
        <taxon>Choiromyces</taxon>
    </lineage>
</organism>
<dbReference type="PANTHER" id="PTHR37542">
    <property type="entry name" value="HELO DOMAIN-CONTAINING PROTEIN-RELATED"/>
    <property type="match status" value="1"/>
</dbReference>
<accession>A0A3N4JN89</accession>
<reference evidence="2 3" key="1">
    <citation type="journal article" date="2018" name="Nat. Ecol. Evol.">
        <title>Pezizomycetes genomes reveal the molecular basis of ectomycorrhizal truffle lifestyle.</title>
        <authorList>
            <person name="Murat C."/>
            <person name="Payen T."/>
            <person name="Noel B."/>
            <person name="Kuo A."/>
            <person name="Morin E."/>
            <person name="Chen J."/>
            <person name="Kohler A."/>
            <person name="Krizsan K."/>
            <person name="Balestrini R."/>
            <person name="Da Silva C."/>
            <person name="Montanini B."/>
            <person name="Hainaut M."/>
            <person name="Levati E."/>
            <person name="Barry K.W."/>
            <person name="Belfiori B."/>
            <person name="Cichocki N."/>
            <person name="Clum A."/>
            <person name="Dockter R.B."/>
            <person name="Fauchery L."/>
            <person name="Guy J."/>
            <person name="Iotti M."/>
            <person name="Le Tacon F."/>
            <person name="Lindquist E.A."/>
            <person name="Lipzen A."/>
            <person name="Malagnac F."/>
            <person name="Mello A."/>
            <person name="Molinier V."/>
            <person name="Miyauchi S."/>
            <person name="Poulain J."/>
            <person name="Riccioni C."/>
            <person name="Rubini A."/>
            <person name="Sitrit Y."/>
            <person name="Splivallo R."/>
            <person name="Traeger S."/>
            <person name="Wang M."/>
            <person name="Zifcakova L."/>
            <person name="Wipf D."/>
            <person name="Zambonelli A."/>
            <person name="Paolocci F."/>
            <person name="Nowrousian M."/>
            <person name="Ottonello S."/>
            <person name="Baldrian P."/>
            <person name="Spatafora J.W."/>
            <person name="Henrissat B."/>
            <person name="Nagy L.G."/>
            <person name="Aury J.M."/>
            <person name="Wincker P."/>
            <person name="Grigoriev I.V."/>
            <person name="Bonfante P."/>
            <person name="Martin F.M."/>
        </authorList>
    </citation>
    <scope>NUCLEOTIDE SEQUENCE [LARGE SCALE GENOMIC DNA]</scope>
    <source>
        <strain evidence="2 3">120613-1</strain>
    </source>
</reference>
<name>A0A3N4JN89_9PEZI</name>
<feature type="domain" description="DUF7580" evidence="1">
    <location>
        <begin position="338"/>
        <end position="539"/>
    </location>
</feature>
<dbReference type="Gene3D" id="1.10.510.10">
    <property type="entry name" value="Transferase(Phosphotransferase) domain 1"/>
    <property type="match status" value="1"/>
</dbReference>
<sequence length="563" mass="63069">MEAAGLAFGTTAVFTLANGCLGLIRFVSSLPGIPAELATHHAMFQFESVLYTLWWEEVFPGSTQPTSTSTSTSTSALQDLSVSHFNIEPQLKLALTDLHGSIVAIENIFRTYKVDVNDPAADFSSLQIGFRKKALHKLALHKESVESQLTEHIDKFRYWNSALRSLLSYRQQEVVKAGLVVGVLKRRATEGDLVTVWDAAAGATKKQEEGEKYAQLRDAAEFQIRRLKILSEEEQAEGGASVELGLKRSLGDFVAHKVPEKATDNLRIISRLKSTSTPYLFEYKLHPPNPTTLPLLLSRLETLSRILSLASKPENLLSLNCKGYVSTPTSLALIYSLPPSSNKALPTTLHSAYTLKERKRPSLPQRLNLARTLAKGLLSFHTFGWLHKSFHSKNVLFFEDANDNLVFASPYISGFEYARPSDPKEMTVSVSANPDAYLRKFACHPDLGRLADVGGGMPRFEMRYDVYGLGLMLLEIAIWKPIDKILEEEYLSEAEKHSRNYPSGKNLEKRWLKVCRDLVAHRMGREYRDATKACLTWENGKDGEAFLHEVVGRLEKCFCKSEN</sequence>
<proteinExistence type="predicted"/>